<reference evidence="1" key="1">
    <citation type="submission" date="2020-02" db="EMBL/GenBank/DDBJ databases">
        <authorList>
            <person name="Meier V. D."/>
        </authorList>
    </citation>
    <scope>NUCLEOTIDE SEQUENCE</scope>
    <source>
        <strain evidence="1">AVDCRST_MAG56</strain>
    </source>
</reference>
<gene>
    <name evidence="1" type="ORF">AVDCRST_MAG56-1703</name>
</gene>
<dbReference type="SUPFAM" id="SSF69118">
    <property type="entry name" value="AhpD-like"/>
    <property type="match status" value="1"/>
</dbReference>
<dbReference type="AlphaFoldDB" id="A0A6J4I8Q9"/>
<proteinExistence type="predicted"/>
<evidence type="ECO:0000313" key="1">
    <source>
        <dbReference type="EMBL" id="CAA9245605.1"/>
    </source>
</evidence>
<sequence length="189" mass="21539">MQTRIKSIEKPQSPLMRLAYWISERKYGKVLTPLKAVYSRLPVAFSLWANRIHALEQKLEISEELTLLVRVYVSQLNTCAFCIDIGKAMSIRKFNNGEKFLELAGYPQSNRYSPAEKAALDFAHALTVHKRVPEEVYRRADRYFSESQLVALAWVVSTEHLYNLMNVAFNIESDGLCAMPGQRAVPANA</sequence>
<name>A0A6J4I8Q9_9SPHI</name>
<evidence type="ECO:0008006" key="2">
    <source>
        <dbReference type="Google" id="ProtNLM"/>
    </source>
</evidence>
<organism evidence="1">
    <name type="scientific">uncultured Cytophagales bacterium</name>
    <dbReference type="NCBI Taxonomy" id="158755"/>
    <lineage>
        <taxon>Bacteria</taxon>
        <taxon>Pseudomonadati</taxon>
        <taxon>Bacteroidota</taxon>
        <taxon>Sphingobacteriia</taxon>
        <taxon>Sphingobacteriales</taxon>
        <taxon>environmental samples</taxon>
    </lineage>
</organism>
<dbReference type="PANTHER" id="PTHR34846">
    <property type="entry name" value="4-CARBOXYMUCONOLACTONE DECARBOXYLASE FAMILY PROTEIN (AFU_ORTHOLOGUE AFUA_6G11590)"/>
    <property type="match status" value="1"/>
</dbReference>
<dbReference type="EMBL" id="CADCTQ010000156">
    <property type="protein sequence ID" value="CAA9245605.1"/>
    <property type="molecule type" value="Genomic_DNA"/>
</dbReference>
<dbReference type="Gene3D" id="1.20.1290.10">
    <property type="entry name" value="AhpD-like"/>
    <property type="match status" value="1"/>
</dbReference>
<protein>
    <recommendedName>
        <fullName evidence="2">Carboxymuconolactone decarboxylase-like domain-containing protein</fullName>
    </recommendedName>
</protein>
<dbReference type="InterPro" id="IPR029032">
    <property type="entry name" value="AhpD-like"/>
</dbReference>
<dbReference type="PANTHER" id="PTHR34846:SF10">
    <property type="entry name" value="CYTOPLASMIC PROTEIN"/>
    <property type="match status" value="1"/>
</dbReference>
<accession>A0A6J4I8Q9</accession>